<name>D4AMZ4_ARTBC</name>
<gene>
    <name evidence="2" type="ORF">ARB_05597</name>
</gene>
<dbReference type="Proteomes" id="UP000008866">
    <property type="component" value="Unassembled WGS sequence"/>
</dbReference>
<protein>
    <submittedName>
        <fullName evidence="2">Uncharacterized protein</fullName>
    </submittedName>
</protein>
<evidence type="ECO:0000313" key="2">
    <source>
        <dbReference type="EMBL" id="EFE35555.1"/>
    </source>
</evidence>
<sequence>MKKKGAADGNHPPFYECFRGIVEFAISPKGREVETGTTGRESWRREICRRARLSQGGTGGQAERFVELKMLRWVGEEEEKGRQQTRRLKGEGLTRLKPEQEDGLEREDVCKKEKKTQQNGAETGAERAGESKKVKLEKTNGAKGERVKKGSSVKLLGEVTPLDAALETVT</sequence>
<accession>D4AMZ4</accession>
<dbReference type="EMBL" id="ABSU01000003">
    <property type="protein sequence ID" value="EFE35555.1"/>
    <property type="molecule type" value="Genomic_DNA"/>
</dbReference>
<feature type="compositionally biased region" description="Basic and acidic residues" evidence="1">
    <location>
        <begin position="88"/>
        <end position="100"/>
    </location>
</feature>
<dbReference type="AlphaFoldDB" id="D4AMZ4"/>
<dbReference type="GeneID" id="9524189"/>
<organism evidence="2 3">
    <name type="scientific">Arthroderma benhamiae (strain ATCC MYA-4681 / CBS 112371)</name>
    <name type="common">Trichophyton mentagrophytes</name>
    <dbReference type="NCBI Taxonomy" id="663331"/>
    <lineage>
        <taxon>Eukaryota</taxon>
        <taxon>Fungi</taxon>
        <taxon>Dikarya</taxon>
        <taxon>Ascomycota</taxon>
        <taxon>Pezizomycotina</taxon>
        <taxon>Eurotiomycetes</taxon>
        <taxon>Eurotiomycetidae</taxon>
        <taxon>Onygenales</taxon>
        <taxon>Arthrodermataceae</taxon>
        <taxon>Trichophyton</taxon>
    </lineage>
</organism>
<comment type="caution">
    <text evidence="2">The sequence shown here is derived from an EMBL/GenBank/DDBJ whole genome shotgun (WGS) entry which is preliminary data.</text>
</comment>
<dbReference type="KEGG" id="abe:ARB_05597"/>
<feature type="compositionally biased region" description="Basic and acidic residues" evidence="1">
    <location>
        <begin position="124"/>
        <end position="148"/>
    </location>
</feature>
<dbReference type="HOGENOM" id="CLU_1570235_0_0_1"/>
<proteinExistence type="predicted"/>
<evidence type="ECO:0000313" key="3">
    <source>
        <dbReference type="Proteomes" id="UP000008866"/>
    </source>
</evidence>
<reference evidence="3" key="1">
    <citation type="journal article" date="2011" name="Genome Biol.">
        <title>Comparative and functional genomics provide insights into the pathogenicity of dermatophytic fungi.</title>
        <authorList>
            <person name="Burmester A."/>
            <person name="Shelest E."/>
            <person name="Gloeckner G."/>
            <person name="Heddergott C."/>
            <person name="Schindler S."/>
            <person name="Staib P."/>
            <person name="Heidel A."/>
            <person name="Felder M."/>
            <person name="Petzold A."/>
            <person name="Szafranski K."/>
            <person name="Feuermann M."/>
            <person name="Pedruzzi I."/>
            <person name="Priebe S."/>
            <person name="Groth M."/>
            <person name="Winkler R."/>
            <person name="Li W."/>
            <person name="Kniemeyer O."/>
            <person name="Schroeckh V."/>
            <person name="Hertweck C."/>
            <person name="Hube B."/>
            <person name="White T.C."/>
            <person name="Platzer M."/>
            <person name="Guthke R."/>
            <person name="Heitman J."/>
            <person name="Woestemeyer J."/>
            <person name="Zipfel P.F."/>
            <person name="Monod M."/>
            <person name="Brakhage A.A."/>
        </authorList>
    </citation>
    <scope>NUCLEOTIDE SEQUENCE [LARGE SCALE GENOMIC DNA]</scope>
    <source>
        <strain evidence="3">ATCC MYA-4681 / CBS 112371</strain>
    </source>
</reference>
<feature type="region of interest" description="Disordered" evidence="1">
    <location>
        <begin position="77"/>
        <end position="148"/>
    </location>
</feature>
<keyword evidence="3" id="KW-1185">Reference proteome</keyword>
<dbReference type="RefSeq" id="XP_003016200.1">
    <property type="nucleotide sequence ID" value="XM_003016154.1"/>
</dbReference>
<evidence type="ECO:0000256" key="1">
    <source>
        <dbReference type="SAM" id="MobiDB-lite"/>
    </source>
</evidence>